<dbReference type="AlphaFoldDB" id="A0AAV3AWI5"/>
<keyword evidence="2" id="KW-1185">Reference proteome</keyword>
<name>A0AAV3AWI5_PYXAD</name>
<dbReference type="EMBL" id="DYDO01000004">
    <property type="protein sequence ID" value="DBA27112.1"/>
    <property type="molecule type" value="Genomic_DNA"/>
</dbReference>
<proteinExistence type="predicted"/>
<evidence type="ECO:0000313" key="2">
    <source>
        <dbReference type="Proteomes" id="UP001181693"/>
    </source>
</evidence>
<dbReference type="Proteomes" id="UP001181693">
    <property type="component" value="Unassembled WGS sequence"/>
</dbReference>
<accession>A0AAV3AWI5</accession>
<sequence length="134" mass="15308">MGICAHSAKIVKPGTGIGREGYCYKRCSDLFQWGLAGLRSRLCAGHPSYSTLNSSNHVFRSWLCVQGQSHVTSRLEVHNMLYALALQEPSNRYPKSFHIGCIMNVMIRCSQMFVHKVHNTFKAYIYIEYIYIGR</sequence>
<comment type="caution">
    <text evidence="1">The sequence shown here is derived from an EMBL/GenBank/DDBJ whole genome shotgun (WGS) entry which is preliminary data.</text>
</comment>
<protein>
    <submittedName>
        <fullName evidence="1">Uncharacterized protein</fullName>
    </submittedName>
</protein>
<reference evidence="1" key="1">
    <citation type="thesis" date="2020" institute="ProQuest LLC" country="789 East Eisenhower Parkway, Ann Arbor, MI, USA">
        <title>Comparative Genomics and Chromosome Evolution.</title>
        <authorList>
            <person name="Mudd A.B."/>
        </authorList>
    </citation>
    <scope>NUCLEOTIDE SEQUENCE</scope>
    <source>
        <strain evidence="1">1538</strain>
        <tissue evidence="1">Blood</tissue>
    </source>
</reference>
<gene>
    <name evidence="1" type="ORF">GDO54_011288</name>
</gene>
<evidence type="ECO:0000313" key="1">
    <source>
        <dbReference type="EMBL" id="DBA27112.1"/>
    </source>
</evidence>
<organism evidence="1 2">
    <name type="scientific">Pyxicephalus adspersus</name>
    <name type="common">African bullfrog</name>
    <dbReference type="NCBI Taxonomy" id="30357"/>
    <lineage>
        <taxon>Eukaryota</taxon>
        <taxon>Metazoa</taxon>
        <taxon>Chordata</taxon>
        <taxon>Craniata</taxon>
        <taxon>Vertebrata</taxon>
        <taxon>Euteleostomi</taxon>
        <taxon>Amphibia</taxon>
        <taxon>Batrachia</taxon>
        <taxon>Anura</taxon>
        <taxon>Neobatrachia</taxon>
        <taxon>Ranoidea</taxon>
        <taxon>Pyxicephalidae</taxon>
        <taxon>Pyxicephalinae</taxon>
        <taxon>Pyxicephalus</taxon>
    </lineage>
</organism>